<gene>
    <name evidence="3" type="primary">trxB_1</name>
    <name evidence="3" type="ORF">NCTC9962_02173</name>
</gene>
<protein>
    <submittedName>
        <fullName evidence="3">Thioredoxin reductase</fullName>
        <ecNumber evidence="3">1.8.1.9</ecNumber>
    </submittedName>
</protein>
<name>A0A377AUL5_ECOLX</name>
<dbReference type="SUPFAM" id="SSF51905">
    <property type="entry name" value="FAD/NAD(P)-binding domain"/>
    <property type="match status" value="1"/>
</dbReference>
<reference evidence="3 4" key="1">
    <citation type="submission" date="2018-06" db="EMBL/GenBank/DDBJ databases">
        <authorList>
            <consortium name="Pathogen Informatics"/>
            <person name="Doyle S."/>
        </authorList>
    </citation>
    <scope>NUCLEOTIDE SEQUENCE [LARGE SCALE GENOMIC DNA]</scope>
    <source>
        <strain evidence="3 4">NCTC9962</strain>
    </source>
</reference>
<dbReference type="GO" id="GO:0004791">
    <property type="term" value="F:thioredoxin-disulfide reductase (NADPH) activity"/>
    <property type="evidence" value="ECO:0007669"/>
    <property type="project" value="UniProtKB-EC"/>
</dbReference>
<dbReference type="Gene3D" id="3.50.50.60">
    <property type="entry name" value="FAD/NAD(P)-binding domain"/>
    <property type="match status" value="1"/>
</dbReference>
<evidence type="ECO:0000313" key="4">
    <source>
        <dbReference type="Proteomes" id="UP000254052"/>
    </source>
</evidence>
<evidence type="ECO:0000313" key="3">
    <source>
        <dbReference type="EMBL" id="STL36148.1"/>
    </source>
</evidence>
<dbReference type="EC" id="1.8.1.9" evidence="3"/>
<dbReference type="InterPro" id="IPR050097">
    <property type="entry name" value="Ferredoxin-NADP_redctase_2"/>
</dbReference>
<sequence>MGTTKHSKLLILVQARRDTPLLSTRRRANLQPVLITGMEKGGQLTTTTEVENWPGDPNDLTGPLLMERMHEHATKFETEIIFDHINKVDLQNRPFRLNGDNGEYTCDALIIAPELLHAISACPLKKPLKAVGFLLVQPATVSSIATRKLRSRRRQYRG</sequence>
<dbReference type="EMBL" id="UGED01000006">
    <property type="protein sequence ID" value="STL36148.1"/>
    <property type="molecule type" value="Genomic_DNA"/>
</dbReference>
<organism evidence="3 4">
    <name type="scientific">Escherichia coli</name>
    <dbReference type="NCBI Taxonomy" id="562"/>
    <lineage>
        <taxon>Bacteria</taxon>
        <taxon>Pseudomonadati</taxon>
        <taxon>Pseudomonadota</taxon>
        <taxon>Gammaproteobacteria</taxon>
        <taxon>Enterobacterales</taxon>
        <taxon>Enterobacteriaceae</taxon>
        <taxon>Escherichia</taxon>
    </lineage>
</organism>
<proteinExistence type="predicted"/>
<evidence type="ECO:0000256" key="1">
    <source>
        <dbReference type="ARBA" id="ARBA00022630"/>
    </source>
</evidence>
<evidence type="ECO:0000256" key="2">
    <source>
        <dbReference type="ARBA" id="ARBA00023002"/>
    </source>
</evidence>
<accession>A0A377AUL5</accession>
<dbReference type="PRINTS" id="PR00469">
    <property type="entry name" value="PNDRDTASEII"/>
</dbReference>
<keyword evidence="1" id="KW-0285">Flavoprotein</keyword>
<dbReference type="Proteomes" id="UP000254052">
    <property type="component" value="Unassembled WGS sequence"/>
</dbReference>
<dbReference type="InterPro" id="IPR036188">
    <property type="entry name" value="FAD/NAD-bd_sf"/>
</dbReference>
<keyword evidence="2 3" id="KW-0560">Oxidoreductase</keyword>
<dbReference type="PANTHER" id="PTHR48105">
    <property type="entry name" value="THIOREDOXIN REDUCTASE 1-RELATED-RELATED"/>
    <property type="match status" value="1"/>
</dbReference>
<dbReference type="AlphaFoldDB" id="A0A377AUL5"/>